<evidence type="ECO:0000256" key="1">
    <source>
        <dbReference type="SAM" id="SignalP"/>
    </source>
</evidence>
<protein>
    <submittedName>
        <fullName evidence="4">BNR/Asp-box repeat-containing protein</fullName>
    </submittedName>
</protein>
<accession>A0A0P1LSN2</accession>
<dbReference type="EMBL" id="CZVI01000007">
    <property type="protein sequence ID" value="CUS83571.1"/>
    <property type="molecule type" value="Genomic_DNA"/>
</dbReference>
<dbReference type="Pfam" id="PF02012">
    <property type="entry name" value="BNR"/>
    <property type="match status" value="1"/>
</dbReference>
<reference evidence="4 5" key="2">
    <citation type="submission" date="2015-11" db="EMBL/GenBank/DDBJ databases">
        <authorList>
            <person name="Zhang Y."/>
            <person name="Guo Z."/>
        </authorList>
    </citation>
    <scope>NUCLEOTIDE SEQUENCE [LARGE SCALE GENOMIC DNA]</scope>
    <source>
        <strain evidence="4">JGI-4</strain>
    </source>
</reference>
<dbReference type="Proteomes" id="UP000182200">
    <property type="component" value="Unassembled WGS sequence"/>
</dbReference>
<dbReference type="Pfam" id="PF13860">
    <property type="entry name" value="FlgD_ig"/>
    <property type="match status" value="1"/>
</dbReference>
<accession>A0A0P1LBK4</accession>
<dbReference type="Gene3D" id="2.130.10.10">
    <property type="entry name" value="YVTN repeat-like/Quinoprotein amine dehydrogenase"/>
    <property type="match status" value="3"/>
</dbReference>
<keyword evidence="1" id="KW-0732">Signal</keyword>
<dbReference type="Proteomes" id="UP000182011">
    <property type="component" value="Unassembled WGS sequence"/>
</dbReference>
<reference evidence="3 6" key="1">
    <citation type="submission" date="2015-11" db="EMBL/GenBank/DDBJ databases">
        <authorList>
            <person name="Varghese N."/>
        </authorList>
    </citation>
    <scope>NUCLEOTIDE SEQUENCE [LARGE SCALE GENOMIC DNA]</scope>
    <source>
        <strain evidence="3 6">JGI-8</strain>
    </source>
</reference>
<feature type="chain" id="PRO_5010295936" evidence="1">
    <location>
        <begin position="21"/>
        <end position="512"/>
    </location>
</feature>
<dbReference type="STRING" id="1633631.GCA_001442925_00070"/>
<accession>A0A0N7MSP6</accession>
<proteinExistence type="predicted"/>
<accession>A0A0P1LGA2</accession>
<feature type="domain" description="FlgD/Vpr Ig-like" evidence="2">
    <location>
        <begin position="435"/>
        <end position="498"/>
    </location>
</feature>
<dbReference type="AlphaFoldDB" id="A0A0N7MYJ8"/>
<evidence type="ECO:0000313" key="6">
    <source>
        <dbReference type="Proteomes" id="UP000182200"/>
    </source>
</evidence>
<organism evidence="4 5">
    <name type="scientific">Candidatus Kryptonium thompsonii</name>
    <dbReference type="NCBI Taxonomy" id="1633631"/>
    <lineage>
        <taxon>Bacteria</taxon>
        <taxon>Pseudomonadati</taxon>
        <taxon>Candidatus Kryptoniota</taxon>
        <taxon>Candidatus Kryptonium</taxon>
    </lineage>
</organism>
<dbReference type="InterPro" id="IPR025965">
    <property type="entry name" value="FlgD/Vpr_Ig-like"/>
</dbReference>
<evidence type="ECO:0000313" key="5">
    <source>
        <dbReference type="Proteomes" id="UP000182011"/>
    </source>
</evidence>
<evidence type="ECO:0000313" key="3">
    <source>
        <dbReference type="EMBL" id="CUS83571.1"/>
    </source>
</evidence>
<feature type="signal peptide" evidence="1">
    <location>
        <begin position="1"/>
        <end position="20"/>
    </location>
</feature>
<name>A0A0N7MYJ8_9BACT</name>
<dbReference type="InterPro" id="IPR015943">
    <property type="entry name" value="WD40/YVTN_repeat-like_dom_sf"/>
</dbReference>
<keyword evidence="6" id="KW-1185">Reference proteome</keyword>
<dbReference type="EMBL" id="FAOP01000001">
    <property type="protein sequence ID" value="CUU00749.1"/>
    <property type="molecule type" value="Genomic_DNA"/>
</dbReference>
<gene>
    <name evidence="4" type="ORF">JGI4_00070</name>
    <name evidence="3" type="ORF">JGI8_00709</name>
</gene>
<dbReference type="SUPFAM" id="SSF110296">
    <property type="entry name" value="Oligoxyloglucan reducing end-specific cellobiohydrolase"/>
    <property type="match status" value="1"/>
</dbReference>
<accession>A0A0S4MTL5</accession>
<dbReference type="RefSeq" id="WP_047133743.1">
    <property type="nucleotide sequence ID" value="NZ_CZVI01000007.1"/>
</dbReference>
<accession>A0A0N7MYJ8</accession>
<accession>A0A0P1ML64</accession>
<dbReference type="Gene3D" id="2.60.40.4070">
    <property type="match status" value="1"/>
</dbReference>
<evidence type="ECO:0000259" key="2">
    <source>
        <dbReference type="Pfam" id="PF13860"/>
    </source>
</evidence>
<sequence length="512" mass="57450">MRLKLLAPFIILLNFSYSQLKTTYQLNPFENKASASNFSDLPGGNIVTNICVCNDTVWIGTSKGLSMTTDGGKTWKNYYKTPEFGESKISAIACRDGIVWVALARTVKIDNNYFPEGLGLVYSTDGGKTWTKVEQPIDDKNDTVEVYGINQIKALPVTTTVNNIIYDIALTNNAIFIASFAGGLRKSTDMGRTWQRVILPPDNLNQVNPNDSLSFELNPVKNYNHRVFSVISVDDSILWVGTADGINKSTDGGRSWVKFNHQNQSMPISGNFVVALGNQKINTGDETKNIIWGATINANDPEEYKALSFSEDGGNTWRTTLLGEFVHNIAFKDSIVYAVSDNGLWRTKDLGKSWEKASRIVDPSSRQVIYTNIFYSIGVQRDTIWAGSADGLVKFTDSITFGDNWTIYRTYEKIEGLNKTYAYPNPFSPWLEASRIHYSVENAQSKVTIEIFDFSMRKVRTLISNASRSGKREYDEIWDGKDDAGNVVPNGVYFYRIKIDDKEMYGKILVVQ</sequence>
<accession>A0A0N7MR39</accession>
<evidence type="ECO:0000313" key="4">
    <source>
        <dbReference type="EMBL" id="CUU00749.1"/>
    </source>
</evidence>
<dbReference type="InterPro" id="IPR002860">
    <property type="entry name" value="BNR_rpt"/>
</dbReference>
<dbReference type="OrthoDB" id="9813742at2"/>
<dbReference type="CDD" id="cd15482">
    <property type="entry name" value="Sialidase_non-viral"/>
    <property type="match status" value="1"/>
</dbReference>